<dbReference type="InterPro" id="IPR027417">
    <property type="entry name" value="P-loop_NTPase"/>
</dbReference>
<evidence type="ECO:0000256" key="2">
    <source>
        <dbReference type="ARBA" id="ARBA00005417"/>
    </source>
</evidence>
<keyword evidence="5" id="KW-0547">Nucleotide-binding</keyword>
<dbReference type="NCBIfam" id="TIGR01727">
    <property type="entry name" value="oligo_HPY"/>
    <property type="match status" value="1"/>
</dbReference>
<dbReference type="Pfam" id="PF00005">
    <property type="entry name" value="ABC_tran"/>
    <property type="match status" value="1"/>
</dbReference>
<keyword evidence="3" id="KW-0813">Transport</keyword>
<dbReference type="SMART" id="SM00382">
    <property type="entry name" value="AAA"/>
    <property type="match status" value="1"/>
</dbReference>
<feature type="domain" description="ABC transporter" evidence="8">
    <location>
        <begin position="5"/>
        <end position="251"/>
    </location>
</feature>
<evidence type="ECO:0000256" key="7">
    <source>
        <dbReference type="ARBA" id="ARBA00023136"/>
    </source>
</evidence>
<dbReference type="SUPFAM" id="SSF52540">
    <property type="entry name" value="P-loop containing nucleoside triphosphate hydrolases"/>
    <property type="match status" value="1"/>
</dbReference>
<evidence type="ECO:0000256" key="3">
    <source>
        <dbReference type="ARBA" id="ARBA00022448"/>
    </source>
</evidence>
<dbReference type="InterPro" id="IPR003593">
    <property type="entry name" value="AAA+_ATPase"/>
</dbReference>
<dbReference type="Proteomes" id="UP001163550">
    <property type="component" value="Chromosome"/>
</dbReference>
<dbReference type="Gene3D" id="3.40.50.300">
    <property type="entry name" value="P-loop containing nucleotide triphosphate hydrolases"/>
    <property type="match status" value="1"/>
</dbReference>
<keyword evidence="10" id="KW-1185">Reference proteome</keyword>
<evidence type="ECO:0000256" key="6">
    <source>
        <dbReference type="ARBA" id="ARBA00022840"/>
    </source>
</evidence>
<dbReference type="InterPro" id="IPR003439">
    <property type="entry name" value="ABC_transporter-like_ATP-bd"/>
</dbReference>
<comment type="subcellular location">
    <subcellularLocation>
        <location evidence="1">Cell membrane</location>
        <topology evidence="1">Peripheral membrane protein</topology>
    </subcellularLocation>
</comment>
<comment type="similarity">
    <text evidence="2">Belongs to the ABC transporter superfamily.</text>
</comment>
<evidence type="ECO:0000313" key="9">
    <source>
        <dbReference type="EMBL" id="UYO62891.1"/>
    </source>
</evidence>
<dbReference type="InterPro" id="IPR050388">
    <property type="entry name" value="ABC_Ni/Peptide_Import"/>
</dbReference>
<evidence type="ECO:0000256" key="1">
    <source>
        <dbReference type="ARBA" id="ARBA00004202"/>
    </source>
</evidence>
<dbReference type="InterPro" id="IPR013563">
    <property type="entry name" value="Oligopep_ABC_C"/>
</dbReference>
<dbReference type="PANTHER" id="PTHR43297">
    <property type="entry name" value="OLIGOPEPTIDE TRANSPORT ATP-BINDING PROTEIN APPD"/>
    <property type="match status" value="1"/>
</dbReference>
<dbReference type="EMBL" id="CP087994">
    <property type="protein sequence ID" value="UYO62891.1"/>
    <property type="molecule type" value="Genomic_DNA"/>
</dbReference>
<keyword evidence="7" id="KW-0472">Membrane</keyword>
<evidence type="ECO:0000259" key="8">
    <source>
        <dbReference type="PROSITE" id="PS50893"/>
    </source>
</evidence>
<keyword evidence="4" id="KW-1003">Cell membrane</keyword>
<gene>
    <name evidence="9" type="ORF">LNN31_00100</name>
</gene>
<proteinExistence type="inferred from homology"/>
<evidence type="ECO:0000313" key="10">
    <source>
        <dbReference type="Proteomes" id="UP001163550"/>
    </source>
</evidence>
<keyword evidence="6 9" id="KW-0067">ATP-binding</keyword>
<sequence>MNNLLEVSHLDVGYGKTTIVRDARFAVQKGEILGIVGESGSGKSTLLKAIMQLDDTGVTVQSGRISFQGQNLTSLSNEEKRAFRGNKMGVVFQNPGSSLNPLRRVKKQFIETMQSHVKIDKKTAESRILELLEKLNLQDGQRILNSYPYELSGGMNQRIALALAMIKEPELLLADEPTSALDVTVQAQVVEEMLKLRDRFGTSIVMITHNMGIVSKMADKIAVMYAGRIVEYGEKAEVIKNHCHPYTRALLEAIPRLDGKRPVGLPGRPPTFHEVKCGCGFASRCIHGCEQCKTREQQLIPVAENHWSCCSHALGV</sequence>
<dbReference type="CDD" id="cd03257">
    <property type="entry name" value="ABC_NikE_OppD_transporters"/>
    <property type="match status" value="1"/>
</dbReference>
<accession>A0ABY6HH75</accession>
<dbReference type="GO" id="GO:0005524">
    <property type="term" value="F:ATP binding"/>
    <property type="evidence" value="ECO:0007669"/>
    <property type="project" value="UniProtKB-KW"/>
</dbReference>
<dbReference type="Pfam" id="PF08352">
    <property type="entry name" value="oligo_HPY"/>
    <property type="match status" value="1"/>
</dbReference>
<dbReference type="PANTHER" id="PTHR43297:SF2">
    <property type="entry name" value="DIPEPTIDE TRANSPORT ATP-BINDING PROTEIN DPPD"/>
    <property type="match status" value="1"/>
</dbReference>
<evidence type="ECO:0000256" key="5">
    <source>
        <dbReference type="ARBA" id="ARBA00022741"/>
    </source>
</evidence>
<dbReference type="PROSITE" id="PS50893">
    <property type="entry name" value="ABC_TRANSPORTER_2"/>
    <property type="match status" value="1"/>
</dbReference>
<name>A0ABY6HH75_9FIRM</name>
<organism evidence="9 10">
    <name type="scientific">Acetobacterium wieringae</name>
    <dbReference type="NCBI Taxonomy" id="52694"/>
    <lineage>
        <taxon>Bacteria</taxon>
        <taxon>Bacillati</taxon>
        <taxon>Bacillota</taxon>
        <taxon>Clostridia</taxon>
        <taxon>Eubacteriales</taxon>
        <taxon>Eubacteriaceae</taxon>
        <taxon>Acetobacterium</taxon>
    </lineage>
</organism>
<protein>
    <submittedName>
        <fullName evidence="9">ABC transporter ATP-binding protein</fullName>
    </submittedName>
</protein>
<evidence type="ECO:0000256" key="4">
    <source>
        <dbReference type="ARBA" id="ARBA00022475"/>
    </source>
</evidence>
<dbReference type="RefSeq" id="WP_228881807.1">
    <property type="nucleotide sequence ID" value="NZ_CABIIK010000038.1"/>
</dbReference>
<reference evidence="9" key="1">
    <citation type="submission" date="2021-11" db="EMBL/GenBank/DDBJ databases">
        <title>Isoprene-degrading acetogen.</title>
        <authorList>
            <person name="Yang Y."/>
            <person name="Jin H."/>
            <person name="Yan J."/>
        </authorList>
    </citation>
    <scope>NUCLEOTIDE SEQUENCE</scope>
    <source>
        <strain evidence="9">Berkeley</strain>
    </source>
</reference>